<dbReference type="GO" id="GO:0016579">
    <property type="term" value="P:protein deubiquitination"/>
    <property type="evidence" value="ECO:0007669"/>
    <property type="project" value="TreeGrafter"/>
</dbReference>
<dbReference type="Pfam" id="PF02338">
    <property type="entry name" value="OTU"/>
    <property type="match status" value="1"/>
</dbReference>
<reference evidence="4" key="4">
    <citation type="submission" date="2017-11" db="EMBL/GenBank/DDBJ databases">
        <title>Candida auris genome assembly and annotation.</title>
        <authorList>
            <person name="Munoz J.F."/>
            <person name="Gade L.G."/>
            <person name="Chow N.A."/>
            <person name="Litvintseva A.P."/>
            <person name="Loparev V.N."/>
            <person name="Cuomo C.A."/>
        </authorList>
    </citation>
    <scope>NUCLEOTIDE SEQUENCE</scope>
    <source>
        <strain evidence="4">B8441</strain>
    </source>
</reference>
<feature type="compositionally biased region" description="Basic and acidic residues" evidence="1">
    <location>
        <begin position="89"/>
        <end position="105"/>
    </location>
</feature>
<evidence type="ECO:0000313" key="4">
    <source>
        <dbReference type="EMBL" id="PIS58963.1"/>
    </source>
</evidence>
<feature type="compositionally biased region" description="Basic and acidic residues" evidence="1">
    <location>
        <begin position="44"/>
        <end position="64"/>
    </location>
</feature>
<protein>
    <recommendedName>
        <fullName evidence="2">OTU domain-containing protein</fullName>
    </recommendedName>
</protein>
<accession>A0A0L0NNK4</accession>
<evidence type="ECO:0000313" key="6">
    <source>
        <dbReference type="Proteomes" id="UP000037122"/>
    </source>
</evidence>
<dbReference type="Proteomes" id="UP000037122">
    <property type="component" value="Unassembled WGS sequence"/>
</dbReference>
<dbReference type="PANTHER" id="PTHR12419">
    <property type="entry name" value="OTU DOMAIN CONTAINING PROTEIN"/>
    <property type="match status" value="1"/>
</dbReference>
<dbReference type="CDD" id="cd22762">
    <property type="entry name" value="OTU_fungi_OTU2-like"/>
    <property type="match status" value="1"/>
</dbReference>
<dbReference type="EMBL" id="CP076750">
    <property type="protein sequence ID" value="QWW23248.1"/>
    <property type="molecule type" value="Genomic_DNA"/>
</dbReference>
<dbReference type="InterPro" id="IPR003323">
    <property type="entry name" value="OTU_dom"/>
</dbReference>
<name>A0A2H1A921_CANAR</name>
<feature type="compositionally biased region" description="Acidic residues" evidence="1">
    <location>
        <begin position="65"/>
        <end position="74"/>
    </location>
</feature>
<dbReference type="STRING" id="498019.A0A2H1A921"/>
<dbReference type="VEuPathDB" id="FungiDB:CJI97_000423"/>
<sequence>MEEILARHKKEQRDLVSRITGLKKQATKKTRKHVLAQCEELQRELDLKHKKELNEANGVNHEEAESAENGEEVSPEALLKAMNLDEGGDEKKNESGEPRDIKASEESSSPAPRKRNRAKERLQRRQAQLDKIRDSALEEAAGETDYRAMEHEVMSKVLAANGLKIEEIKPDGHCLFASIQDQLKERGGVSVTVETLRREAAEYIRQHRDEFLPFLFDEETMQLRDVDEYTNELETTAMWGSDMEILALAKRYMVTVKVFSAGSAPITFNEEVQVGRSEQDGENEVSKVAGKTLNLAFYKHNYGLGEHYDSCRDEQNPTDSS</sequence>
<feature type="compositionally biased region" description="Basic and acidic residues" evidence="1">
    <location>
        <begin position="119"/>
        <end position="135"/>
    </location>
</feature>
<reference evidence="4" key="3">
    <citation type="journal article" date="2017" name="Clin. Infect. Dis.">
        <title>Simultaneous emergence of multidrug-resistant Candida auris on 3 continents confirmed by whole-genome sequencing and epidemiological analyses.</title>
        <authorList>
            <person name="Lockhart S.R."/>
            <person name="Etienne K.A."/>
            <person name="Vallabhaneni S."/>
            <person name="Farooqi J."/>
            <person name="Chowdhary A."/>
            <person name="Govender N.P."/>
            <person name="Colombo A.L."/>
            <person name="Calvo B."/>
            <person name="Cuomo C.A."/>
            <person name="Desjardins C.A."/>
            <person name="Berkow E.L."/>
            <person name="Castanheira M."/>
            <person name="Magobo R.E."/>
            <person name="Jabeen K."/>
            <person name="Asghar R.J."/>
            <person name="Meis J.F."/>
            <person name="Jackson B."/>
            <person name="Chiller T."/>
            <person name="Litvintseva A.P."/>
        </authorList>
    </citation>
    <scope>NUCLEOTIDE SEQUENCE [LARGE SCALE GENOMIC DNA]</scope>
    <source>
        <strain evidence="4">B8441</strain>
    </source>
</reference>
<evidence type="ECO:0000256" key="1">
    <source>
        <dbReference type="SAM" id="MobiDB-lite"/>
    </source>
</evidence>
<dbReference type="VEuPathDB" id="FungiDB:CJI96_0001142"/>
<dbReference type="InterPro" id="IPR038765">
    <property type="entry name" value="Papain-like_cys_pep_sf"/>
</dbReference>
<feature type="region of interest" description="Disordered" evidence="1">
    <location>
        <begin position="44"/>
        <end position="135"/>
    </location>
</feature>
<accession>A0A2H1A921</accession>
<gene>
    <name evidence="4" type="ORF">B9J08_000423</name>
    <name evidence="5" type="ORF">CA7LBN_002049</name>
    <name evidence="3" type="ORF">QG37_08060</name>
</gene>
<evidence type="ECO:0000313" key="3">
    <source>
        <dbReference type="EMBL" id="KND95732.1"/>
    </source>
</evidence>
<dbReference type="GO" id="GO:0004843">
    <property type="term" value="F:cysteine-type deubiquitinase activity"/>
    <property type="evidence" value="ECO:0007669"/>
    <property type="project" value="TreeGrafter"/>
</dbReference>
<reference evidence="3" key="2">
    <citation type="submission" date="2015-07" db="EMBL/GenBank/DDBJ databases">
        <title>Draft Genome of a commonly misdiagnosed multidrug resistant pathogen Candida auris.</title>
        <authorList>
            <person name="Alampalli S.V."/>
            <person name="Chatterjee S."/>
            <person name="Nageshan R.K."/>
            <person name="Joshi S."/>
            <person name="Thiruganasambandam S.C."/>
            <person name="Tatu U.S."/>
        </authorList>
    </citation>
    <scope>NUCLEOTIDE SEQUENCE [LARGE SCALE GENOMIC DNA]</scope>
    <source>
        <strain evidence="3">6684</strain>
    </source>
</reference>
<dbReference type="PROSITE" id="PS50802">
    <property type="entry name" value="OTU"/>
    <property type="match status" value="1"/>
</dbReference>
<dbReference type="PANTHER" id="PTHR12419:SF10">
    <property type="entry name" value="DEUBIQUITINASE OTUD6B"/>
    <property type="match status" value="1"/>
</dbReference>
<dbReference type="EMBL" id="LGST01000066">
    <property type="protein sequence ID" value="KND95732.1"/>
    <property type="molecule type" value="Genomic_DNA"/>
</dbReference>
<organism evidence="4">
    <name type="scientific">Candidozyma auris</name>
    <name type="common">Yeast</name>
    <name type="synonym">Candida auris</name>
    <dbReference type="NCBI Taxonomy" id="498019"/>
    <lineage>
        <taxon>Eukaryota</taxon>
        <taxon>Fungi</taxon>
        <taxon>Dikarya</taxon>
        <taxon>Ascomycota</taxon>
        <taxon>Saccharomycotina</taxon>
        <taxon>Pichiomycetes</taxon>
        <taxon>Metschnikowiaceae</taxon>
        <taxon>Candidozyma</taxon>
    </lineage>
</organism>
<dbReference type="OMA" id="YELGAHY"/>
<dbReference type="InterPro" id="IPR050704">
    <property type="entry name" value="Peptidase_C85-like"/>
</dbReference>
<dbReference type="Proteomes" id="UP000825438">
    <property type="component" value="Chromosome II"/>
</dbReference>
<dbReference type="VEuPathDB" id="FungiDB:CJJ09_002391"/>
<feature type="domain" description="OTU" evidence="2">
    <location>
        <begin position="163"/>
        <end position="314"/>
    </location>
</feature>
<dbReference type="InterPro" id="IPR049771">
    <property type="entry name" value="OTU2-like_OTU"/>
</dbReference>
<dbReference type="SUPFAM" id="SSF54001">
    <property type="entry name" value="Cysteine proteinases"/>
    <property type="match status" value="1"/>
</dbReference>
<dbReference type="VEuPathDB" id="FungiDB:CJJ07_004177"/>
<proteinExistence type="predicted"/>
<dbReference type="EMBL" id="PEKT02000001">
    <property type="protein sequence ID" value="PIS58963.1"/>
    <property type="molecule type" value="Genomic_DNA"/>
</dbReference>
<evidence type="ECO:0000313" key="5">
    <source>
        <dbReference type="EMBL" id="QWW23248.1"/>
    </source>
</evidence>
<dbReference type="AlphaFoldDB" id="A0A2H1A921"/>
<dbReference type="VEuPathDB" id="FungiDB:QG37_08060"/>
<evidence type="ECO:0000259" key="2">
    <source>
        <dbReference type="PROSITE" id="PS50802"/>
    </source>
</evidence>
<dbReference type="Gene3D" id="3.90.70.80">
    <property type="match status" value="1"/>
</dbReference>
<reference evidence="6" key="1">
    <citation type="journal article" date="2015" name="BMC Genomics">
        <title>Draft genome of a commonly misdiagnosed multidrug resistant pathogen Candida auris.</title>
        <authorList>
            <person name="Chatterjee S."/>
            <person name="Alampalli S.V."/>
            <person name="Nageshan R.K."/>
            <person name="Chettiar S.T."/>
            <person name="Joshi S."/>
            <person name="Tatu U.S."/>
        </authorList>
    </citation>
    <scope>NUCLEOTIDE SEQUENCE [LARGE SCALE GENOMIC DNA]</scope>
    <source>
        <strain evidence="6">6684</strain>
    </source>
</reference>
<reference evidence="5" key="5">
    <citation type="submission" date="2021-06" db="EMBL/GenBank/DDBJ databases">
        <title>Candida auris outbreak in lebanese hospital.</title>
        <authorList>
            <person name="Finianos M."/>
        </authorList>
    </citation>
    <scope>NUCLEOTIDE SEQUENCE</scope>
    <source>
        <strain evidence="5">CA7LBN</strain>
    </source>
</reference>
<dbReference type="VEuPathDB" id="FungiDB:B9J08_000423"/>